<dbReference type="RefSeq" id="WP_388352982.1">
    <property type="nucleotide sequence ID" value="NZ_JBIAFJ010000041.1"/>
</dbReference>
<organism evidence="1 2">
    <name type="scientific">Streptomyces kebangsaanensis</name>
    <dbReference type="NCBI Taxonomy" id="864058"/>
    <lineage>
        <taxon>Bacteria</taxon>
        <taxon>Bacillati</taxon>
        <taxon>Actinomycetota</taxon>
        <taxon>Actinomycetes</taxon>
        <taxon>Kitasatosporales</taxon>
        <taxon>Streptomycetaceae</taxon>
        <taxon>Streptomyces</taxon>
    </lineage>
</organism>
<accession>A0ABW6L140</accession>
<comment type="caution">
    <text evidence="1">The sequence shown here is derived from an EMBL/GenBank/DDBJ whole genome shotgun (WGS) entry which is preliminary data.</text>
</comment>
<sequence>MSMVAVGVMFGLFAALALLLIVVLLRRGNSVTENADGLRIEQARRVQAHQDRTSYDAMTVLGSSPAMSDLHHRRR</sequence>
<gene>
    <name evidence="1" type="ORF">ACFYNZ_30965</name>
</gene>
<dbReference type="Proteomes" id="UP001601197">
    <property type="component" value="Unassembled WGS sequence"/>
</dbReference>
<keyword evidence="2" id="KW-1185">Reference proteome</keyword>
<protein>
    <submittedName>
        <fullName evidence="1">Uncharacterized protein</fullName>
    </submittedName>
</protein>
<evidence type="ECO:0000313" key="2">
    <source>
        <dbReference type="Proteomes" id="UP001601197"/>
    </source>
</evidence>
<proteinExistence type="predicted"/>
<evidence type="ECO:0000313" key="1">
    <source>
        <dbReference type="EMBL" id="MFE9173829.1"/>
    </source>
</evidence>
<dbReference type="EMBL" id="JBIAFJ010000041">
    <property type="protein sequence ID" value="MFE9173829.1"/>
    <property type="molecule type" value="Genomic_DNA"/>
</dbReference>
<name>A0ABW6L140_9ACTN</name>
<reference evidence="1 2" key="1">
    <citation type="submission" date="2024-10" db="EMBL/GenBank/DDBJ databases">
        <title>The Natural Products Discovery Center: Release of the First 8490 Sequenced Strains for Exploring Actinobacteria Biosynthetic Diversity.</title>
        <authorList>
            <person name="Kalkreuter E."/>
            <person name="Kautsar S.A."/>
            <person name="Yang D."/>
            <person name="Bader C.D."/>
            <person name="Teijaro C.N."/>
            <person name="Fluegel L."/>
            <person name="Davis C.M."/>
            <person name="Simpson J.R."/>
            <person name="Lauterbach L."/>
            <person name="Steele A.D."/>
            <person name="Gui C."/>
            <person name="Meng S."/>
            <person name="Li G."/>
            <person name="Viehrig K."/>
            <person name="Ye F."/>
            <person name="Su P."/>
            <person name="Kiefer A.F."/>
            <person name="Nichols A."/>
            <person name="Cepeda A.J."/>
            <person name="Yan W."/>
            <person name="Fan B."/>
            <person name="Jiang Y."/>
            <person name="Adhikari A."/>
            <person name="Zheng C.-J."/>
            <person name="Schuster L."/>
            <person name="Cowan T.M."/>
            <person name="Smanski M.J."/>
            <person name="Chevrette M.G."/>
            <person name="De Carvalho L.P.S."/>
            <person name="Shen B."/>
        </authorList>
    </citation>
    <scope>NUCLEOTIDE SEQUENCE [LARGE SCALE GENOMIC DNA]</scope>
    <source>
        <strain evidence="1 2">NPDC007147</strain>
    </source>
</reference>